<reference evidence="11 12" key="1">
    <citation type="submission" date="2018-04" db="EMBL/GenBank/DDBJ databases">
        <title>Bordetella sp. HZ20 isolated from seawater.</title>
        <authorList>
            <person name="Sun C."/>
        </authorList>
    </citation>
    <scope>NUCLEOTIDE SEQUENCE [LARGE SCALE GENOMIC DNA]</scope>
    <source>
        <strain evidence="11 12">HZ20</strain>
    </source>
</reference>
<evidence type="ECO:0000256" key="7">
    <source>
        <dbReference type="ARBA" id="ARBA00023209"/>
    </source>
</evidence>
<protein>
    <recommendedName>
        <fullName evidence="9">Cardiolipin synthase B</fullName>
        <shortName evidence="9">CL synthase</shortName>
        <ecNumber evidence="9">2.7.8.-</ecNumber>
    </recommendedName>
</protein>
<dbReference type="InterPro" id="IPR030872">
    <property type="entry name" value="Cardiolipin_synth_ClsB"/>
</dbReference>
<dbReference type="Gene3D" id="3.30.870.10">
    <property type="entry name" value="Endonuclease Chain A"/>
    <property type="match status" value="2"/>
</dbReference>
<evidence type="ECO:0000256" key="5">
    <source>
        <dbReference type="ARBA" id="ARBA00023098"/>
    </source>
</evidence>
<dbReference type="SUPFAM" id="SSF56024">
    <property type="entry name" value="Phospholipase D/nuclease"/>
    <property type="match status" value="2"/>
</dbReference>
<gene>
    <name evidence="9" type="primary">clsB</name>
    <name evidence="11" type="ORF">DBV39_08825</name>
</gene>
<evidence type="ECO:0000256" key="3">
    <source>
        <dbReference type="ARBA" id="ARBA00022679"/>
    </source>
</evidence>
<dbReference type="HAMAP" id="MF_01917">
    <property type="entry name" value="Cardiolipin_synth_ClsB"/>
    <property type="match status" value="1"/>
</dbReference>
<evidence type="ECO:0000256" key="9">
    <source>
        <dbReference type="HAMAP-Rule" id="MF_01917"/>
    </source>
</evidence>
<dbReference type="EC" id="2.7.8.-" evidence="9"/>
<keyword evidence="4" id="KW-0677">Repeat</keyword>
<proteinExistence type="inferred from homology"/>
<evidence type="ECO:0000259" key="10">
    <source>
        <dbReference type="PROSITE" id="PS50035"/>
    </source>
</evidence>
<dbReference type="InterPro" id="IPR001736">
    <property type="entry name" value="PLipase_D/transphosphatidylase"/>
</dbReference>
<evidence type="ECO:0000313" key="11">
    <source>
        <dbReference type="EMBL" id="AWB33794.1"/>
    </source>
</evidence>
<sequence>MSEFDLGHRWRAGQHVELLRNGAELFPAMFAAIDAARHQIHLETYIFNLDVSGLALLDCLESACRRGVKVRVVLDGFGSMRQLPVLVSRLQSMGARCRVYRPEPEGIGWIRLSLRRLRRMHRKTMVVDHRVAFVGGINILDDLVDVPDQGSAARPRFDFAIRIQGPLVTDVSRAQRRLWLRMGWRRRDDWGGFYRRLLRWRDWARKQKLWQQPVYQDGVCAILLLRDNIGNRRTIEDAYIKAISASKTEVLIANAYFFPGLRLRRALADAARRGVRVRLLLQGRSEYPLQYEASRHRYQAMLRAGLEIYEYKVSFLHAKVAVIDDGAMVGSSNLDPFSLLLAREANVLVKSPSFAAELKQQLEQEIACHAVPVNEANLVGLSWWARLVDMAAYRLLRAGVALTGKSAEY</sequence>
<keyword evidence="8 9" id="KW-1208">Phospholipid metabolism</keyword>
<dbReference type="PANTHER" id="PTHR21248:SF23">
    <property type="entry name" value="CARDIOLIPIN SYNTHASE B"/>
    <property type="match status" value="1"/>
</dbReference>
<evidence type="ECO:0000256" key="8">
    <source>
        <dbReference type="ARBA" id="ARBA00023264"/>
    </source>
</evidence>
<comment type="function">
    <text evidence="9">Catalyzes the phosphatidyl group transfer from one phosphatidylglycerol molecule to another to form cardiolipin (CL) (diphosphatidylglycerol) and glycerol.</text>
</comment>
<name>A0A2R4XJ57_9BURK</name>
<feature type="domain" description="PLD phosphodiesterase" evidence="10">
    <location>
        <begin position="312"/>
        <end position="338"/>
    </location>
</feature>
<organism evidence="11 12">
    <name type="scientific">Orrella marina</name>
    <dbReference type="NCBI Taxonomy" id="2163011"/>
    <lineage>
        <taxon>Bacteria</taxon>
        <taxon>Pseudomonadati</taxon>
        <taxon>Pseudomonadota</taxon>
        <taxon>Betaproteobacteria</taxon>
        <taxon>Burkholderiales</taxon>
        <taxon>Alcaligenaceae</taxon>
        <taxon>Orrella</taxon>
    </lineage>
</organism>
<feature type="active site" evidence="9">
    <location>
        <position position="123"/>
    </location>
</feature>
<keyword evidence="1 9" id="KW-1003">Cell membrane</keyword>
<dbReference type="Pfam" id="PF13091">
    <property type="entry name" value="PLDc_2"/>
    <property type="match status" value="2"/>
</dbReference>
<keyword evidence="2 9" id="KW-0444">Lipid biosynthesis</keyword>
<dbReference type="SMART" id="SM00155">
    <property type="entry name" value="PLDc"/>
    <property type="match status" value="2"/>
</dbReference>
<feature type="active site" evidence="9">
    <location>
        <position position="319"/>
    </location>
</feature>
<feature type="domain" description="PLD phosphodiesterase" evidence="10">
    <location>
        <begin position="116"/>
        <end position="143"/>
    </location>
</feature>
<dbReference type="PROSITE" id="PS50035">
    <property type="entry name" value="PLD"/>
    <property type="match status" value="2"/>
</dbReference>
<keyword evidence="3 9" id="KW-0808">Transferase</keyword>
<keyword evidence="5 9" id="KW-0443">Lipid metabolism</keyword>
<feature type="active site" evidence="9">
    <location>
        <position position="324"/>
    </location>
</feature>
<feature type="active site" evidence="9">
    <location>
        <position position="128"/>
    </location>
</feature>
<evidence type="ECO:0000256" key="4">
    <source>
        <dbReference type="ARBA" id="ARBA00022737"/>
    </source>
</evidence>
<comment type="subcellular location">
    <subcellularLocation>
        <location evidence="9">Cell membrane</location>
        <topology evidence="9">Peripheral membrane protein</topology>
    </subcellularLocation>
</comment>
<evidence type="ECO:0000313" key="12">
    <source>
        <dbReference type="Proteomes" id="UP000244571"/>
    </source>
</evidence>
<dbReference type="RefSeq" id="WP_108621223.1">
    <property type="nucleotide sequence ID" value="NZ_CP028901.1"/>
</dbReference>
<comment type="similarity">
    <text evidence="9">Belongs to the phospholipase D family. Cardiolipin synthase subfamily. ClsB sub-subfamily.</text>
</comment>
<feature type="active site" evidence="9">
    <location>
        <position position="121"/>
    </location>
</feature>
<dbReference type="CDD" id="cd09110">
    <property type="entry name" value="PLDc_CLS_1"/>
    <property type="match status" value="1"/>
</dbReference>
<dbReference type="AlphaFoldDB" id="A0A2R4XJ57"/>
<dbReference type="NCBIfam" id="NF008427">
    <property type="entry name" value="PRK11263.1"/>
    <property type="match status" value="1"/>
</dbReference>
<accession>A0A2R4XJ57</accession>
<dbReference type="GO" id="GO:0005886">
    <property type="term" value="C:plasma membrane"/>
    <property type="evidence" value="ECO:0007669"/>
    <property type="project" value="UniProtKB-SubCell"/>
</dbReference>
<dbReference type="GO" id="GO:0008808">
    <property type="term" value="F:cardiolipin synthase activity"/>
    <property type="evidence" value="ECO:0007669"/>
    <property type="project" value="InterPro"/>
</dbReference>
<evidence type="ECO:0000256" key="6">
    <source>
        <dbReference type="ARBA" id="ARBA00023136"/>
    </source>
</evidence>
<keyword evidence="7 9" id="KW-0594">Phospholipid biosynthesis</keyword>
<dbReference type="GO" id="GO:0032049">
    <property type="term" value="P:cardiolipin biosynthetic process"/>
    <property type="evidence" value="ECO:0007669"/>
    <property type="project" value="InterPro"/>
</dbReference>
<feature type="active site" evidence="9">
    <location>
        <position position="317"/>
    </location>
</feature>
<dbReference type="PANTHER" id="PTHR21248">
    <property type="entry name" value="CARDIOLIPIN SYNTHASE"/>
    <property type="match status" value="1"/>
</dbReference>
<keyword evidence="12" id="KW-1185">Reference proteome</keyword>
<comment type="catalytic activity">
    <reaction evidence="9">
        <text>2 a 1,2-diacyl-sn-glycero-3-phospho-(1'-sn-glycerol) = a cardiolipin + glycerol</text>
        <dbReference type="Rhea" id="RHEA:31451"/>
        <dbReference type="ChEBI" id="CHEBI:17754"/>
        <dbReference type="ChEBI" id="CHEBI:62237"/>
        <dbReference type="ChEBI" id="CHEBI:64716"/>
    </reaction>
</comment>
<evidence type="ECO:0000256" key="2">
    <source>
        <dbReference type="ARBA" id="ARBA00022516"/>
    </source>
</evidence>
<dbReference type="KEGG" id="boz:DBV39_08825"/>
<keyword evidence="6 9" id="KW-0472">Membrane</keyword>
<dbReference type="EMBL" id="CP028901">
    <property type="protein sequence ID" value="AWB33794.1"/>
    <property type="molecule type" value="Genomic_DNA"/>
</dbReference>
<evidence type="ECO:0000256" key="1">
    <source>
        <dbReference type="ARBA" id="ARBA00022475"/>
    </source>
</evidence>
<dbReference type="InterPro" id="IPR025202">
    <property type="entry name" value="PLD-like_dom"/>
</dbReference>
<dbReference type="Proteomes" id="UP000244571">
    <property type="component" value="Chromosome"/>
</dbReference>
<dbReference type="OrthoDB" id="9762009at2"/>